<name>A0A8H7NYI4_9APHY</name>
<gene>
    <name evidence="1" type="ORF">IEO21_07381</name>
</gene>
<dbReference type="Proteomes" id="UP000639403">
    <property type="component" value="Unassembled WGS sequence"/>
</dbReference>
<evidence type="ECO:0000313" key="1">
    <source>
        <dbReference type="EMBL" id="KAF9809455.1"/>
    </source>
</evidence>
<reference evidence="1" key="2">
    <citation type="journal article" name="Front. Microbiol.">
        <title>Degradative Capacity of Two Strains of Rhodonia placenta: From Phenotype to Genotype.</title>
        <authorList>
            <person name="Kolle M."/>
            <person name="Horta M.A.C."/>
            <person name="Nowrousian M."/>
            <person name="Ohm R.A."/>
            <person name="Benz J.P."/>
            <person name="Pilgard A."/>
        </authorList>
    </citation>
    <scope>NUCLEOTIDE SEQUENCE</scope>
    <source>
        <strain evidence="1">FPRL280</strain>
    </source>
</reference>
<sequence length="65" mass="7114">MVLKRADPCGQEQAQKLGCASSWGPEALIVVYNDPARCTYRTRLSLMGITTPVDKCACRAVLPLF</sequence>
<protein>
    <submittedName>
        <fullName evidence="1">Uncharacterized protein</fullName>
    </submittedName>
</protein>
<proteinExistence type="predicted"/>
<dbReference type="EMBL" id="JADOXO010000204">
    <property type="protein sequence ID" value="KAF9809455.1"/>
    <property type="molecule type" value="Genomic_DNA"/>
</dbReference>
<organism evidence="1 2">
    <name type="scientific">Rhodonia placenta</name>
    <dbReference type="NCBI Taxonomy" id="104341"/>
    <lineage>
        <taxon>Eukaryota</taxon>
        <taxon>Fungi</taxon>
        <taxon>Dikarya</taxon>
        <taxon>Basidiomycota</taxon>
        <taxon>Agaricomycotina</taxon>
        <taxon>Agaricomycetes</taxon>
        <taxon>Polyporales</taxon>
        <taxon>Adustoporiaceae</taxon>
        <taxon>Rhodonia</taxon>
    </lineage>
</organism>
<reference evidence="1" key="1">
    <citation type="submission" date="2020-11" db="EMBL/GenBank/DDBJ databases">
        <authorList>
            <person name="Koelle M."/>
            <person name="Horta M.A.C."/>
            <person name="Nowrousian M."/>
            <person name="Ohm R.A."/>
            <person name="Benz P."/>
            <person name="Pilgard A."/>
        </authorList>
    </citation>
    <scope>NUCLEOTIDE SEQUENCE</scope>
    <source>
        <strain evidence="1">FPRL280</strain>
    </source>
</reference>
<accession>A0A8H7NYI4</accession>
<evidence type="ECO:0000313" key="2">
    <source>
        <dbReference type="Proteomes" id="UP000639403"/>
    </source>
</evidence>
<comment type="caution">
    <text evidence="1">The sequence shown here is derived from an EMBL/GenBank/DDBJ whole genome shotgun (WGS) entry which is preliminary data.</text>
</comment>
<dbReference type="AlphaFoldDB" id="A0A8H7NYI4"/>